<protein>
    <recommendedName>
        <fullName evidence="5">Homeobox domain-containing protein</fullName>
    </recommendedName>
</protein>
<feature type="region of interest" description="Disordered" evidence="4">
    <location>
        <begin position="122"/>
        <end position="161"/>
    </location>
</feature>
<feature type="region of interest" description="Disordered" evidence="4">
    <location>
        <begin position="473"/>
        <end position="493"/>
    </location>
</feature>
<evidence type="ECO:0000313" key="6">
    <source>
        <dbReference type="EMBL" id="TRY76154.1"/>
    </source>
</evidence>
<dbReference type="FunFam" id="1.10.10.60:FF:000710">
    <property type="entry name" value="Paired box 7a"/>
    <property type="match status" value="1"/>
</dbReference>
<feature type="compositionally biased region" description="Polar residues" evidence="4">
    <location>
        <begin position="473"/>
        <end position="487"/>
    </location>
</feature>
<dbReference type="PROSITE" id="PS50071">
    <property type="entry name" value="HOMEOBOX_2"/>
    <property type="match status" value="1"/>
</dbReference>
<keyword evidence="2 3" id="KW-0238">DNA-binding</keyword>
<dbReference type="Pfam" id="PF00046">
    <property type="entry name" value="Homeodomain"/>
    <property type="match status" value="1"/>
</dbReference>
<evidence type="ECO:0000313" key="7">
    <source>
        <dbReference type="Proteomes" id="UP000316079"/>
    </source>
</evidence>
<reference evidence="6 7" key="1">
    <citation type="journal article" date="2019" name="Sci. Data">
        <title>Hybrid genome assembly and annotation of Danionella translucida.</title>
        <authorList>
            <person name="Kadobianskyi M."/>
            <person name="Schulze L."/>
            <person name="Schuelke M."/>
            <person name="Judkewitz B."/>
        </authorList>
    </citation>
    <scope>NUCLEOTIDE SEQUENCE [LARGE SCALE GENOMIC DNA]</scope>
    <source>
        <strain evidence="6 7">Bolton</strain>
    </source>
</reference>
<dbReference type="Proteomes" id="UP000316079">
    <property type="component" value="Unassembled WGS sequence"/>
</dbReference>
<gene>
    <name evidence="6" type="ORF">DNTS_031485</name>
</gene>
<keyword evidence="2 3" id="KW-0371">Homeobox</keyword>
<dbReference type="SMART" id="SM00389">
    <property type="entry name" value="HOX"/>
    <property type="match status" value="1"/>
</dbReference>
<name>A0A553PEQ4_9TELE</name>
<dbReference type="InterPro" id="IPR009057">
    <property type="entry name" value="Homeodomain-like_sf"/>
</dbReference>
<comment type="subcellular location">
    <subcellularLocation>
        <location evidence="1 2 3">Nucleus</location>
    </subcellularLocation>
</comment>
<evidence type="ECO:0000259" key="5">
    <source>
        <dbReference type="PROSITE" id="PS50071"/>
    </source>
</evidence>
<dbReference type="InterPro" id="IPR001356">
    <property type="entry name" value="HD"/>
</dbReference>
<accession>A0A553PEQ4</accession>
<feature type="region of interest" description="Disordered" evidence="4">
    <location>
        <begin position="419"/>
        <end position="452"/>
    </location>
</feature>
<sequence length="493" mass="54320">MYILIYTHFLSPTGPFVTSFLAASQLQKRPGRWEFERDDQALLWQKERRCREAGLKWSRVQEPADQQWAESAHQAQRRFVSAVAAVALRGKKLGGLLSVFPPCMMQDQRAWSKPLATELASGRYRENKADVQEQGNRTDDGSDVESEPDLPLKRKQRRSRTTFTAEQLEELEKAFERTHYPDIYTREELAQRTKLTEARVQNITLVQMSGGACYFHPESLGFFLQVSGGDPYPNEEFCLEKVPGLGNCKNGHHPTDDVKLRNHESLTRHNVSGFGMRPNNALNGLNMAAALAKAFSSQNKIRPLAHLVTCSNTAVQSHPADVSLERSGGEGTGSDETSLCGGLRLDCRQSVGLGGISDCSRSGLVTEERGGVSKQEPISWQHLTTCYLEGFHPPGCQLYPPISFQSLLIPVAPFHKTHSLSPSEGGSTLHRPQPLPPSSMHQTGLSSADGSSAYGRHSFSSYTDSFMNPAASTNHMTPVSNGLSPQVSALVRA</sequence>
<proteinExistence type="predicted"/>
<dbReference type="EMBL" id="SRMA01026690">
    <property type="protein sequence ID" value="TRY76154.1"/>
    <property type="molecule type" value="Genomic_DNA"/>
</dbReference>
<dbReference type="OrthoDB" id="6159439at2759"/>
<organism evidence="6 7">
    <name type="scientific">Danionella cerebrum</name>
    <dbReference type="NCBI Taxonomy" id="2873325"/>
    <lineage>
        <taxon>Eukaryota</taxon>
        <taxon>Metazoa</taxon>
        <taxon>Chordata</taxon>
        <taxon>Craniata</taxon>
        <taxon>Vertebrata</taxon>
        <taxon>Euteleostomi</taxon>
        <taxon>Actinopterygii</taxon>
        <taxon>Neopterygii</taxon>
        <taxon>Teleostei</taxon>
        <taxon>Ostariophysi</taxon>
        <taxon>Cypriniformes</taxon>
        <taxon>Danionidae</taxon>
        <taxon>Danioninae</taxon>
        <taxon>Danionella</taxon>
    </lineage>
</organism>
<dbReference type="GO" id="GO:0000977">
    <property type="term" value="F:RNA polymerase II transcription regulatory region sequence-specific DNA binding"/>
    <property type="evidence" value="ECO:0007669"/>
    <property type="project" value="TreeGrafter"/>
</dbReference>
<dbReference type="GO" id="GO:0000981">
    <property type="term" value="F:DNA-binding transcription factor activity, RNA polymerase II-specific"/>
    <property type="evidence" value="ECO:0007669"/>
    <property type="project" value="TreeGrafter"/>
</dbReference>
<keyword evidence="2 3" id="KW-0539">Nucleus</keyword>
<dbReference type="CDD" id="cd00086">
    <property type="entry name" value="homeodomain"/>
    <property type="match status" value="1"/>
</dbReference>
<feature type="DNA-binding region" description="Homeobox" evidence="2">
    <location>
        <begin position="156"/>
        <end position="202"/>
    </location>
</feature>
<comment type="caution">
    <text evidence="6">The sequence shown here is derived from an EMBL/GenBank/DDBJ whole genome shotgun (WGS) entry which is preliminary data.</text>
</comment>
<feature type="domain" description="Homeobox" evidence="5">
    <location>
        <begin position="154"/>
        <end position="201"/>
    </location>
</feature>
<dbReference type="SUPFAM" id="SSF46689">
    <property type="entry name" value="Homeodomain-like"/>
    <property type="match status" value="1"/>
</dbReference>
<dbReference type="PANTHER" id="PTHR24329">
    <property type="entry name" value="HOMEOBOX PROTEIN ARISTALESS"/>
    <property type="match status" value="1"/>
</dbReference>
<evidence type="ECO:0000256" key="2">
    <source>
        <dbReference type="PROSITE-ProRule" id="PRU00108"/>
    </source>
</evidence>
<dbReference type="GO" id="GO:0005634">
    <property type="term" value="C:nucleus"/>
    <property type="evidence" value="ECO:0007669"/>
    <property type="project" value="UniProtKB-SubCell"/>
</dbReference>
<dbReference type="InterPro" id="IPR050649">
    <property type="entry name" value="Paired_Homeobox_TFs"/>
</dbReference>
<dbReference type="InterPro" id="IPR022106">
    <property type="entry name" value="Pax7_C"/>
</dbReference>
<keyword evidence="7" id="KW-1185">Reference proteome</keyword>
<feature type="compositionally biased region" description="Polar residues" evidence="4">
    <location>
        <begin position="439"/>
        <end position="450"/>
    </location>
</feature>
<dbReference type="Gene3D" id="1.10.10.60">
    <property type="entry name" value="Homeodomain-like"/>
    <property type="match status" value="1"/>
</dbReference>
<evidence type="ECO:0000256" key="4">
    <source>
        <dbReference type="SAM" id="MobiDB-lite"/>
    </source>
</evidence>
<dbReference type="Pfam" id="PF12360">
    <property type="entry name" value="Pax7"/>
    <property type="match status" value="1"/>
</dbReference>
<feature type="compositionally biased region" description="Basic and acidic residues" evidence="4">
    <location>
        <begin position="123"/>
        <end position="140"/>
    </location>
</feature>
<evidence type="ECO:0000256" key="1">
    <source>
        <dbReference type="ARBA" id="ARBA00004123"/>
    </source>
</evidence>
<dbReference type="PANTHER" id="PTHR24329:SF543">
    <property type="entry name" value="FI01017P-RELATED"/>
    <property type="match status" value="1"/>
</dbReference>
<dbReference type="AlphaFoldDB" id="A0A553PEQ4"/>
<dbReference type="STRING" id="623744.A0A553PEQ4"/>
<evidence type="ECO:0000256" key="3">
    <source>
        <dbReference type="RuleBase" id="RU000682"/>
    </source>
</evidence>